<gene>
    <name evidence="1" type="ORF">AAG747_18200</name>
</gene>
<name>A0AAW9S7L8_9BACT</name>
<sequence>MEGELVFKNIINTYYKAFSHKKVISNDFKVVFEKNEITNYIKCNYYYLVENKVFWKGKNYFFKGEVTKMDKQDTLAFIEREVNDYWAREYLLLSIQPNEDLILINEEGSFFIIPPIKSDRKIE</sequence>
<reference evidence="1 2" key="1">
    <citation type="submission" date="2024-04" db="EMBL/GenBank/DDBJ databases">
        <title>Novel genus in family Flammeovirgaceae.</title>
        <authorList>
            <person name="Nguyen T.H."/>
            <person name="Vuong T.Q."/>
            <person name="Le H."/>
            <person name="Kim S.-G."/>
        </authorList>
    </citation>
    <scope>NUCLEOTIDE SEQUENCE [LARGE SCALE GENOMIC DNA]</scope>
    <source>
        <strain evidence="1 2">JCM 23209</strain>
    </source>
</reference>
<accession>A0AAW9S7L8</accession>
<evidence type="ECO:0000313" key="1">
    <source>
        <dbReference type="EMBL" id="MEN7549863.1"/>
    </source>
</evidence>
<dbReference type="RefSeq" id="WP_346822641.1">
    <property type="nucleotide sequence ID" value="NZ_JBDKWZ010000010.1"/>
</dbReference>
<comment type="caution">
    <text evidence="1">The sequence shown here is derived from an EMBL/GenBank/DDBJ whole genome shotgun (WGS) entry which is preliminary data.</text>
</comment>
<proteinExistence type="predicted"/>
<organism evidence="1 2">
    <name type="scientific">Rapidithrix thailandica</name>
    <dbReference type="NCBI Taxonomy" id="413964"/>
    <lineage>
        <taxon>Bacteria</taxon>
        <taxon>Pseudomonadati</taxon>
        <taxon>Bacteroidota</taxon>
        <taxon>Cytophagia</taxon>
        <taxon>Cytophagales</taxon>
        <taxon>Flammeovirgaceae</taxon>
        <taxon>Rapidithrix</taxon>
    </lineage>
</organism>
<evidence type="ECO:0000313" key="2">
    <source>
        <dbReference type="Proteomes" id="UP001403385"/>
    </source>
</evidence>
<dbReference type="EMBL" id="JBDKWZ010000010">
    <property type="protein sequence ID" value="MEN7549863.1"/>
    <property type="molecule type" value="Genomic_DNA"/>
</dbReference>
<protein>
    <submittedName>
        <fullName evidence="1">Uncharacterized protein</fullName>
    </submittedName>
</protein>
<dbReference type="Proteomes" id="UP001403385">
    <property type="component" value="Unassembled WGS sequence"/>
</dbReference>
<dbReference type="AlphaFoldDB" id="A0AAW9S7L8"/>
<keyword evidence="2" id="KW-1185">Reference proteome</keyword>